<keyword evidence="1" id="KW-0853">WD repeat</keyword>
<organism evidence="5 6">
    <name type="scientific">Massarina eburnea CBS 473.64</name>
    <dbReference type="NCBI Taxonomy" id="1395130"/>
    <lineage>
        <taxon>Eukaryota</taxon>
        <taxon>Fungi</taxon>
        <taxon>Dikarya</taxon>
        <taxon>Ascomycota</taxon>
        <taxon>Pezizomycotina</taxon>
        <taxon>Dothideomycetes</taxon>
        <taxon>Pleosporomycetidae</taxon>
        <taxon>Pleosporales</taxon>
        <taxon>Massarineae</taxon>
        <taxon>Massarinaceae</taxon>
        <taxon>Massarina</taxon>
    </lineage>
</organism>
<feature type="region of interest" description="Disordered" evidence="4">
    <location>
        <begin position="38"/>
        <end position="62"/>
    </location>
</feature>
<evidence type="ECO:0000256" key="2">
    <source>
        <dbReference type="ARBA" id="ARBA00022737"/>
    </source>
</evidence>
<evidence type="ECO:0000256" key="4">
    <source>
        <dbReference type="SAM" id="MobiDB-lite"/>
    </source>
</evidence>
<sequence>MASITSLQSLILDLPPSCIEFCPLNPQYAVVGTYNLEKQPTDRSGDENEQTTEDVEEPKPQERNGSIILVKVHGDSVLIVQTLATPFAVLDIHFAPDQNAQSLFGVASSTGSIGLYQLADHEDNGLDQGSSKFIRPRVTHVQTFNVADPEILVTAFLWHPRKGGSNGHSLVACLSLSDGSIAMGAIEPKSTTSDVAVENITCHDLEAWTVALTLDGTGIYSGGDDSGLMFSGLAEHSPTLWPGASDFKTTPRTAWKDQKTHFAGVTAILPLQTTSSESLIVTGSYDDNIRLISVPTSGRRRAVAELNLGGGVWRLKRLDLLNKPSPARERDSQDVLILASCMHAGARIVRLHHSADEDEWRFEVLAKFEEHKSMNYGSDCQPKLNDKGQRTFITTSFYDRLLCFWRH</sequence>
<dbReference type="InterPro" id="IPR036322">
    <property type="entry name" value="WD40_repeat_dom_sf"/>
</dbReference>
<reference evidence="5" key="1">
    <citation type="journal article" date="2020" name="Stud. Mycol.">
        <title>101 Dothideomycetes genomes: a test case for predicting lifestyles and emergence of pathogens.</title>
        <authorList>
            <person name="Haridas S."/>
            <person name="Albert R."/>
            <person name="Binder M."/>
            <person name="Bloem J."/>
            <person name="Labutti K."/>
            <person name="Salamov A."/>
            <person name="Andreopoulos B."/>
            <person name="Baker S."/>
            <person name="Barry K."/>
            <person name="Bills G."/>
            <person name="Bluhm B."/>
            <person name="Cannon C."/>
            <person name="Castanera R."/>
            <person name="Culley D."/>
            <person name="Daum C."/>
            <person name="Ezra D."/>
            <person name="Gonzalez J."/>
            <person name="Henrissat B."/>
            <person name="Kuo A."/>
            <person name="Liang C."/>
            <person name="Lipzen A."/>
            <person name="Lutzoni F."/>
            <person name="Magnuson J."/>
            <person name="Mondo S."/>
            <person name="Nolan M."/>
            <person name="Ohm R."/>
            <person name="Pangilinan J."/>
            <person name="Park H.-J."/>
            <person name="Ramirez L."/>
            <person name="Alfaro M."/>
            <person name="Sun H."/>
            <person name="Tritt A."/>
            <person name="Yoshinaga Y."/>
            <person name="Zwiers L.-H."/>
            <person name="Turgeon B."/>
            <person name="Goodwin S."/>
            <person name="Spatafora J."/>
            <person name="Crous P."/>
            <person name="Grigoriev I."/>
        </authorList>
    </citation>
    <scope>NUCLEOTIDE SEQUENCE</scope>
    <source>
        <strain evidence="5">CBS 473.64</strain>
    </source>
</reference>
<dbReference type="GO" id="GO:0017183">
    <property type="term" value="P:protein histidyl modification to diphthamide"/>
    <property type="evidence" value="ECO:0007669"/>
    <property type="project" value="TreeGrafter"/>
</dbReference>
<dbReference type="Proteomes" id="UP000799753">
    <property type="component" value="Unassembled WGS sequence"/>
</dbReference>
<dbReference type="AlphaFoldDB" id="A0A6A6SEP4"/>
<keyword evidence="2" id="KW-0677">Repeat</keyword>
<feature type="compositionally biased region" description="Acidic residues" evidence="4">
    <location>
        <begin position="47"/>
        <end position="56"/>
    </location>
</feature>
<name>A0A6A6SEP4_9PLEO</name>
<evidence type="ECO:0000256" key="1">
    <source>
        <dbReference type="ARBA" id="ARBA00022574"/>
    </source>
</evidence>
<dbReference type="InterPro" id="IPR052415">
    <property type="entry name" value="Diphthine_MTase"/>
</dbReference>
<dbReference type="Gene3D" id="2.130.10.10">
    <property type="entry name" value="YVTN repeat-like/Quinoprotein amine dehydrogenase"/>
    <property type="match status" value="1"/>
</dbReference>
<protein>
    <recommendedName>
        <fullName evidence="7">WD40 repeat-like protein</fullName>
    </recommendedName>
</protein>
<gene>
    <name evidence="5" type="ORF">P280DRAFT_440093</name>
</gene>
<keyword evidence="6" id="KW-1185">Reference proteome</keyword>
<evidence type="ECO:0000313" key="5">
    <source>
        <dbReference type="EMBL" id="KAF2646249.1"/>
    </source>
</evidence>
<dbReference type="OrthoDB" id="1930760at2759"/>
<dbReference type="PANTHER" id="PTHR46042">
    <property type="entry name" value="DIPHTHINE METHYLTRANSFERASE"/>
    <property type="match status" value="1"/>
</dbReference>
<dbReference type="InterPro" id="IPR015943">
    <property type="entry name" value="WD40/YVTN_repeat-like_dom_sf"/>
</dbReference>
<dbReference type="GO" id="GO:0005737">
    <property type="term" value="C:cytoplasm"/>
    <property type="evidence" value="ECO:0007669"/>
    <property type="project" value="TreeGrafter"/>
</dbReference>
<evidence type="ECO:0000256" key="3">
    <source>
        <dbReference type="ARBA" id="ARBA00043952"/>
    </source>
</evidence>
<evidence type="ECO:0000313" key="6">
    <source>
        <dbReference type="Proteomes" id="UP000799753"/>
    </source>
</evidence>
<accession>A0A6A6SEP4</accession>
<evidence type="ECO:0008006" key="7">
    <source>
        <dbReference type="Google" id="ProtNLM"/>
    </source>
</evidence>
<dbReference type="EMBL" id="MU006776">
    <property type="protein sequence ID" value="KAF2646249.1"/>
    <property type="molecule type" value="Genomic_DNA"/>
</dbReference>
<proteinExistence type="predicted"/>
<dbReference type="PANTHER" id="PTHR46042:SF1">
    <property type="entry name" value="DIPHTHINE METHYLTRANSFERASE"/>
    <property type="match status" value="1"/>
</dbReference>
<comment type="pathway">
    <text evidence="3">Protein modification.</text>
</comment>
<dbReference type="SUPFAM" id="SSF50978">
    <property type="entry name" value="WD40 repeat-like"/>
    <property type="match status" value="1"/>
</dbReference>
<dbReference type="GO" id="GO:0061685">
    <property type="term" value="F:diphthine methylesterase activity"/>
    <property type="evidence" value="ECO:0007669"/>
    <property type="project" value="TreeGrafter"/>
</dbReference>